<comment type="caution">
    <text evidence="2">The sequence shown here is derived from an EMBL/GenBank/DDBJ whole genome shotgun (WGS) entry which is preliminary data.</text>
</comment>
<protein>
    <submittedName>
        <fullName evidence="2">Uncharacterized protein YoxC</fullName>
    </submittedName>
</protein>
<sequence>MVIVSLSLALVVCAIFYFIFSLTQIAKRLNGTLADLSKTTEKFREKGEALAKEKNRLDHTLSLIKLNLVSDKEKMQRTSRQVQQFTNLTHDDVYKLKKAIKRKA</sequence>
<evidence type="ECO:0000313" key="3">
    <source>
        <dbReference type="Proteomes" id="UP000823201"/>
    </source>
</evidence>
<keyword evidence="1" id="KW-1133">Transmembrane helix</keyword>
<dbReference type="EMBL" id="JAFBEV010000001">
    <property type="protein sequence ID" value="MBM7656652.1"/>
    <property type="molecule type" value="Genomic_DNA"/>
</dbReference>
<gene>
    <name evidence="2" type="ORF">JOC27_000088</name>
</gene>
<feature type="transmembrane region" description="Helical" evidence="1">
    <location>
        <begin position="6"/>
        <end position="26"/>
    </location>
</feature>
<reference evidence="2 3" key="1">
    <citation type="submission" date="2021-01" db="EMBL/GenBank/DDBJ databases">
        <title>Genomic Encyclopedia of Type Strains, Phase IV (KMG-IV): sequencing the most valuable type-strain genomes for metagenomic binning, comparative biology and taxonomic classification.</title>
        <authorList>
            <person name="Goeker M."/>
        </authorList>
    </citation>
    <scope>NUCLEOTIDE SEQUENCE [LARGE SCALE GENOMIC DNA]</scope>
    <source>
        <strain evidence="2 3">DSM 100968</strain>
    </source>
</reference>
<dbReference type="RefSeq" id="WP_205005015.1">
    <property type="nucleotide sequence ID" value="NZ_CBCRXA010000001.1"/>
</dbReference>
<evidence type="ECO:0000313" key="2">
    <source>
        <dbReference type="EMBL" id="MBM7656652.1"/>
    </source>
</evidence>
<organism evidence="2 3">
    <name type="scientific">Sporolactobacillus spathodeae</name>
    <dbReference type="NCBI Taxonomy" id="1465502"/>
    <lineage>
        <taxon>Bacteria</taxon>
        <taxon>Bacillati</taxon>
        <taxon>Bacillota</taxon>
        <taxon>Bacilli</taxon>
        <taxon>Bacillales</taxon>
        <taxon>Sporolactobacillaceae</taxon>
        <taxon>Sporolactobacillus</taxon>
    </lineage>
</organism>
<evidence type="ECO:0000256" key="1">
    <source>
        <dbReference type="SAM" id="Phobius"/>
    </source>
</evidence>
<keyword evidence="1" id="KW-0472">Membrane</keyword>
<keyword evidence="3" id="KW-1185">Reference proteome</keyword>
<proteinExistence type="predicted"/>
<name>A0ABS2Q6N3_9BACL</name>
<accession>A0ABS2Q6N3</accession>
<dbReference type="Proteomes" id="UP000823201">
    <property type="component" value="Unassembled WGS sequence"/>
</dbReference>
<keyword evidence="1" id="KW-0812">Transmembrane</keyword>